<organism evidence="1 2">
    <name type="scientific">Paramuricea clavata</name>
    <name type="common">Red gorgonian</name>
    <name type="synonym">Violescent sea-whip</name>
    <dbReference type="NCBI Taxonomy" id="317549"/>
    <lineage>
        <taxon>Eukaryota</taxon>
        <taxon>Metazoa</taxon>
        <taxon>Cnidaria</taxon>
        <taxon>Anthozoa</taxon>
        <taxon>Octocorallia</taxon>
        <taxon>Malacalcyonacea</taxon>
        <taxon>Plexauridae</taxon>
        <taxon>Paramuricea</taxon>
    </lineage>
</organism>
<dbReference type="Gene3D" id="1.20.140.30">
    <property type="entry name" value="MOB kinase activator"/>
    <property type="match status" value="1"/>
</dbReference>
<dbReference type="OrthoDB" id="184876at2759"/>
<protein>
    <submittedName>
        <fullName evidence="1">MOB phocein isoform X2</fullName>
    </submittedName>
</protein>
<feature type="non-terminal residue" evidence="1">
    <location>
        <position position="1"/>
    </location>
</feature>
<dbReference type="AlphaFoldDB" id="A0A6S7FSD7"/>
<proteinExistence type="predicted"/>
<comment type="caution">
    <text evidence="1">The sequence shown here is derived from an EMBL/GenBank/DDBJ whole genome shotgun (WGS) entry which is preliminary data.</text>
</comment>
<keyword evidence="2" id="KW-1185">Reference proteome</keyword>
<dbReference type="Proteomes" id="UP001152795">
    <property type="component" value="Unassembled WGS sequence"/>
</dbReference>
<evidence type="ECO:0000313" key="1">
    <source>
        <dbReference type="EMBL" id="CAB3978756.1"/>
    </source>
</evidence>
<dbReference type="InterPro" id="IPR036703">
    <property type="entry name" value="MOB_kinase_act_sf"/>
</dbReference>
<dbReference type="SUPFAM" id="SSF101152">
    <property type="entry name" value="Mob1/phocein"/>
    <property type="match status" value="1"/>
</dbReference>
<dbReference type="EMBL" id="CACRXK020000140">
    <property type="protein sequence ID" value="CAB3978756.1"/>
    <property type="molecule type" value="Genomic_DNA"/>
</dbReference>
<sequence>MTATEQWIFLCAAHKTPKECPALDYTRHTLDEVALRHFLTAINTFLAGWPSRSHRSRSLVLFVEEFIEYFLTLITITDGCMMSL</sequence>
<name>A0A6S7FSD7_PARCT</name>
<evidence type="ECO:0000313" key="2">
    <source>
        <dbReference type="Proteomes" id="UP001152795"/>
    </source>
</evidence>
<gene>
    <name evidence="1" type="ORF">PACLA_8A029930</name>
</gene>
<reference evidence="1" key="1">
    <citation type="submission" date="2020-04" db="EMBL/GenBank/DDBJ databases">
        <authorList>
            <person name="Alioto T."/>
            <person name="Alioto T."/>
            <person name="Gomez Garrido J."/>
        </authorList>
    </citation>
    <scope>NUCLEOTIDE SEQUENCE</scope>
    <source>
        <strain evidence="1">A484AB</strain>
    </source>
</reference>
<accession>A0A6S7FSD7</accession>